<evidence type="ECO:0000313" key="5">
    <source>
        <dbReference type="Proteomes" id="UP001500707"/>
    </source>
</evidence>
<accession>A0ABP6VEQ3</accession>
<dbReference type="PANTHER" id="PTHR43762:SF1">
    <property type="entry name" value="D-ARABINONO-1,4-LACTONE OXIDASE"/>
    <property type="match status" value="1"/>
</dbReference>
<reference evidence="5" key="1">
    <citation type="journal article" date="2019" name="Int. J. Syst. Evol. Microbiol.">
        <title>The Global Catalogue of Microorganisms (GCM) 10K type strain sequencing project: providing services to taxonomists for standard genome sequencing and annotation.</title>
        <authorList>
            <consortium name="The Broad Institute Genomics Platform"/>
            <consortium name="The Broad Institute Genome Sequencing Center for Infectious Disease"/>
            <person name="Wu L."/>
            <person name="Ma J."/>
        </authorList>
    </citation>
    <scope>NUCLEOTIDE SEQUENCE [LARGE SCALE GENOMIC DNA]</scope>
    <source>
        <strain evidence="5">JCM 17656</strain>
    </source>
</reference>
<dbReference type="Pfam" id="PF04030">
    <property type="entry name" value="ALO"/>
    <property type="match status" value="1"/>
</dbReference>
<proteinExistence type="inferred from homology"/>
<evidence type="ECO:0000256" key="1">
    <source>
        <dbReference type="ARBA" id="ARBA00005466"/>
    </source>
</evidence>
<dbReference type="PIRSF" id="PIRSF000136">
    <property type="entry name" value="LGO_GLO"/>
    <property type="match status" value="1"/>
</dbReference>
<feature type="domain" description="FAD-binding PCMH-type" evidence="3">
    <location>
        <begin position="19"/>
        <end position="192"/>
    </location>
</feature>
<evidence type="ECO:0000313" key="4">
    <source>
        <dbReference type="EMBL" id="GAA3532498.1"/>
    </source>
</evidence>
<dbReference type="InterPro" id="IPR006093">
    <property type="entry name" value="Oxy_OxRdtase_FAD_BS"/>
</dbReference>
<dbReference type="InterPro" id="IPR006094">
    <property type="entry name" value="Oxid_FAD_bind_N"/>
</dbReference>
<dbReference type="RefSeq" id="WP_346180697.1">
    <property type="nucleotide sequence ID" value="NZ_BAABCE010000002.1"/>
</dbReference>
<sequence length="442" mass="48198">MSSTASGKNGTWRNWGGNVAARPAREVAPASVEELAAAIRRAAEDGLKVKAVGSGHSFTSIAATDGVLIRPQLLTGIRHIDREAGTVTVEAGTPLKRLNVALAREGLSLANMGDIMEQTVSGATSTGTHGTGRDSASIAAQIKALELVTADGSVLTCSEKGTDEERAVFAAARIGLGALGVVTAITFAVEPIFLLSAREEPMPFARVLAEFDELWTENEHFEFYWFPHTGSTNTKRNNRSAGPEKPVGQLAGWFEDELLSNGVFQVAQWVGRAVPATIPAIAQVSSKALSARTYTDIPYKVFTSPRRVRFVEMEYAVPREAVVETLRELKAMVERSGLRVSFPVEVRTAPADDITLSTASGRDSAYIAVHMVKGTPFQRYFTSAERIFTAHEGRPHWGKIHTRDAEYFAGVYPRFEEFTALRDRLDPDRLFQNDYLRRVLGA</sequence>
<organism evidence="4 5">
    <name type="scientific">Streptomyces osmaniensis</name>
    <dbReference type="NCBI Taxonomy" id="593134"/>
    <lineage>
        <taxon>Bacteria</taxon>
        <taxon>Bacillati</taxon>
        <taxon>Actinomycetota</taxon>
        <taxon>Actinomycetes</taxon>
        <taxon>Kitasatosporales</taxon>
        <taxon>Streptomycetaceae</taxon>
        <taxon>Streptomyces</taxon>
    </lineage>
</organism>
<dbReference type="NCBIfam" id="TIGR01679">
    <property type="entry name" value="bact_FAD_ox"/>
    <property type="match status" value="1"/>
</dbReference>
<keyword evidence="2" id="KW-0560">Oxidoreductase</keyword>
<dbReference type="Proteomes" id="UP001500707">
    <property type="component" value="Unassembled WGS sequence"/>
</dbReference>
<comment type="caution">
    <text evidence="4">The sequence shown here is derived from an EMBL/GenBank/DDBJ whole genome shotgun (WGS) entry which is preliminary data.</text>
</comment>
<gene>
    <name evidence="4" type="ORF">GCM10022295_13090</name>
</gene>
<comment type="similarity">
    <text evidence="1">Belongs to the oxygen-dependent FAD-linked oxidoreductase family.</text>
</comment>
<evidence type="ECO:0000256" key="2">
    <source>
        <dbReference type="ARBA" id="ARBA00023002"/>
    </source>
</evidence>
<name>A0ABP6VEQ3_9ACTN</name>
<protein>
    <submittedName>
        <fullName evidence="4">D-arabinono-1,4-lactone oxidase</fullName>
    </submittedName>
</protein>
<dbReference type="InterPro" id="IPR010031">
    <property type="entry name" value="FAD_lactone_oxidase-like"/>
</dbReference>
<dbReference type="PROSITE" id="PS00862">
    <property type="entry name" value="OX2_COVAL_FAD"/>
    <property type="match status" value="1"/>
</dbReference>
<keyword evidence="5" id="KW-1185">Reference proteome</keyword>
<dbReference type="InterPro" id="IPR016166">
    <property type="entry name" value="FAD-bd_PCMH"/>
</dbReference>
<dbReference type="InterPro" id="IPR007173">
    <property type="entry name" value="ALO_C"/>
</dbReference>
<evidence type="ECO:0000259" key="3">
    <source>
        <dbReference type="PROSITE" id="PS51387"/>
    </source>
</evidence>
<dbReference type="EMBL" id="BAABCE010000002">
    <property type="protein sequence ID" value="GAA3532498.1"/>
    <property type="molecule type" value="Genomic_DNA"/>
</dbReference>
<dbReference type="PROSITE" id="PS51387">
    <property type="entry name" value="FAD_PCMH"/>
    <property type="match status" value="1"/>
</dbReference>
<dbReference type="PANTHER" id="PTHR43762">
    <property type="entry name" value="L-GULONOLACTONE OXIDASE"/>
    <property type="match status" value="1"/>
</dbReference>
<dbReference type="Pfam" id="PF01565">
    <property type="entry name" value="FAD_binding_4"/>
    <property type="match status" value="1"/>
</dbReference>